<evidence type="ECO:0000256" key="1">
    <source>
        <dbReference type="SAM" id="MobiDB-lite"/>
    </source>
</evidence>
<sequence length="265" mass="29937">MLLNSSQANSIDDSQSSRRALMHPFTDPDDHVLRNAHRAGSINSLPEADINTVTPPEVSLEIPPRISPNRNDKRESPPFIKDRTITDPFPFMVPLPEEEKARRVKLIKKTLRHNPEIFMRGSIGKSPHLPVPITPISCEMSFTSSINHATPNLWSSKWAQFSKVITRRRGEEPISDFLKPIFIGVNSCVSLQDLGFGKITEVFAFNGETVIFLVEGPNVNTRLNIAFVSAPKNATSLSRKDEERYWREKEKLADYCRALDFIATL</sequence>
<protein>
    <submittedName>
        <fullName evidence="2">Uncharacterized protein</fullName>
    </submittedName>
</protein>
<dbReference type="Proteomes" id="UP001212997">
    <property type="component" value="Unassembled WGS sequence"/>
</dbReference>
<proteinExistence type="predicted"/>
<gene>
    <name evidence="2" type="ORF">NLI96_g12279</name>
</gene>
<reference evidence="2" key="1">
    <citation type="submission" date="2022-07" db="EMBL/GenBank/DDBJ databases">
        <title>Genome Sequence of Physisporinus lineatus.</title>
        <authorList>
            <person name="Buettner E."/>
        </authorList>
    </citation>
    <scope>NUCLEOTIDE SEQUENCE</scope>
    <source>
        <strain evidence="2">VT162</strain>
    </source>
</reference>
<feature type="region of interest" description="Disordered" evidence="1">
    <location>
        <begin position="58"/>
        <end position="81"/>
    </location>
</feature>
<evidence type="ECO:0000313" key="3">
    <source>
        <dbReference type="Proteomes" id="UP001212997"/>
    </source>
</evidence>
<dbReference type="AlphaFoldDB" id="A0AAD5UQE2"/>
<organism evidence="2 3">
    <name type="scientific">Meripilus lineatus</name>
    <dbReference type="NCBI Taxonomy" id="2056292"/>
    <lineage>
        <taxon>Eukaryota</taxon>
        <taxon>Fungi</taxon>
        <taxon>Dikarya</taxon>
        <taxon>Basidiomycota</taxon>
        <taxon>Agaricomycotina</taxon>
        <taxon>Agaricomycetes</taxon>
        <taxon>Polyporales</taxon>
        <taxon>Meripilaceae</taxon>
        <taxon>Meripilus</taxon>
    </lineage>
</organism>
<dbReference type="EMBL" id="JANAWD010000990">
    <property type="protein sequence ID" value="KAJ3474748.1"/>
    <property type="molecule type" value="Genomic_DNA"/>
</dbReference>
<evidence type="ECO:0000313" key="2">
    <source>
        <dbReference type="EMBL" id="KAJ3474748.1"/>
    </source>
</evidence>
<comment type="caution">
    <text evidence="2">The sequence shown here is derived from an EMBL/GenBank/DDBJ whole genome shotgun (WGS) entry which is preliminary data.</text>
</comment>
<accession>A0AAD5UQE2</accession>
<name>A0AAD5UQE2_9APHY</name>
<keyword evidence="3" id="KW-1185">Reference proteome</keyword>
<feature type="compositionally biased region" description="Basic and acidic residues" evidence="1">
    <location>
        <begin position="70"/>
        <end position="81"/>
    </location>
</feature>